<protein>
    <recommendedName>
        <fullName evidence="4">UvrD-like helicase C-terminal domain-containing protein</fullName>
    </recommendedName>
</protein>
<comment type="caution">
    <text evidence="2">The sequence shown here is derived from an EMBL/GenBank/DDBJ whole genome shotgun (WGS) entry which is preliminary data.</text>
</comment>
<proteinExistence type="predicted"/>
<dbReference type="CDD" id="cd18809">
    <property type="entry name" value="SF1_C_RecD"/>
    <property type="match status" value="1"/>
</dbReference>
<dbReference type="Gene3D" id="3.40.50.300">
    <property type="entry name" value="P-loop containing nucleotide triphosphate hydrolases"/>
    <property type="match status" value="1"/>
</dbReference>
<reference evidence="2 3" key="1">
    <citation type="submission" date="2024-10" db="EMBL/GenBank/DDBJ databases">
        <authorList>
            <person name="Kim D."/>
        </authorList>
    </citation>
    <scope>NUCLEOTIDE SEQUENCE [LARGE SCALE GENOMIC DNA]</scope>
    <source>
        <strain evidence="2">BH-2024</strain>
    </source>
</reference>
<dbReference type="InterPro" id="IPR051055">
    <property type="entry name" value="PIF1_helicase"/>
</dbReference>
<dbReference type="AlphaFoldDB" id="A0ABD2LX60"/>
<feature type="region of interest" description="Disordered" evidence="1">
    <location>
        <begin position="1"/>
        <end position="20"/>
    </location>
</feature>
<dbReference type="PANTHER" id="PTHR47642:SF7">
    <property type="entry name" value="ATP-DEPENDENT DNA HELICASE PIF1"/>
    <property type="match status" value="1"/>
</dbReference>
<dbReference type="SUPFAM" id="SSF52540">
    <property type="entry name" value="P-loop containing nucleoside triphosphate hydrolases"/>
    <property type="match status" value="1"/>
</dbReference>
<dbReference type="EMBL" id="JBICBT010000229">
    <property type="protein sequence ID" value="KAL3119855.1"/>
    <property type="molecule type" value="Genomic_DNA"/>
</dbReference>
<evidence type="ECO:0008006" key="4">
    <source>
        <dbReference type="Google" id="ProtNLM"/>
    </source>
</evidence>
<evidence type="ECO:0000313" key="2">
    <source>
        <dbReference type="EMBL" id="KAL3119855.1"/>
    </source>
</evidence>
<accession>A0ABD2LX60</accession>
<dbReference type="InterPro" id="IPR027417">
    <property type="entry name" value="P-loop_NTPase"/>
</dbReference>
<evidence type="ECO:0000313" key="3">
    <source>
        <dbReference type="Proteomes" id="UP001620626"/>
    </source>
</evidence>
<dbReference type="Proteomes" id="UP001620626">
    <property type="component" value="Unassembled WGS sequence"/>
</dbReference>
<feature type="compositionally biased region" description="Low complexity" evidence="1">
    <location>
        <begin position="10"/>
        <end position="20"/>
    </location>
</feature>
<sequence length="214" mass="23285">MLFAIKRTRSAASRPRNAPSSQCLRYSLGRFAASSRNVFEDKTPGGLKYERLQFPIKPAFAMTIQKGQGQTISTVGIDLEREVFTHGQLYTAFSRATDGNNVRVHAPKREIDAQGTHSAASRPRTGPQAQCLRYSLGRFAASYSLGRFAASYSLGRFAASYSLGRFAASYSLGRFAASYSLGRFAASYSLGRFAASYSLGRFAASYSLGRFAAS</sequence>
<keyword evidence="3" id="KW-1185">Reference proteome</keyword>
<name>A0ABD2LX60_9BILA</name>
<organism evidence="2 3">
    <name type="scientific">Heterodera trifolii</name>
    <dbReference type="NCBI Taxonomy" id="157864"/>
    <lineage>
        <taxon>Eukaryota</taxon>
        <taxon>Metazoa</taxon>
        <taxon>Ecdysozoa</taxon>
        <taxon>Nematoda</taxon>
        <taxon>Chromadorea</taxon>
        <taxon>Rhabditida</taxon>
        <taxon>Tylenchina</taxon>
        <taxon>Tylenchomorpha</taxon>
        <taxon>Tylenchoidea</taxon>
        <taxon>Heteroderidae</taxon>
        <taxon>Heteroderinae</taxon>
        <taxon>Heterodera</taxon>
    </lineage>
</organism>
<gene>
    <name evidence="2" type="ORF">niasHT_005915</name>
</gene>
<evidence type="ECO:0000256" key="1">
    <source>
        <dbReference type="SAM" id="MobiDB-lite"/>
    </source>
</evidence>
<dbReference type="PANTHER" id="PTHR47642">
    <property type="entry name" value="ATP-DEPENDENT DNA HELICASE"/>
    <property type="match status" value="1"/>
</dbReference>